<dbReference type="GO" id="GO:0030001">
    <property type="term" value="P:metal ion transport"/>
    <property type="evidence" value="ECO:0007669"/>
    <property type="project" value="UniProtKB-ARBA"/>
</dbReference>
<dbReference type="Proteomes" id="UP000472580">
    <property type="component" value="Unassembled WGS sequence"/>
</dbReference>
<dbReference type="OrthoDB" id="9810952at2"/>
<feature type="transmembrane region" description="Helical" evidence="8">
    <location>
        <begin position="455"/>
        <end position="471"/>
    </location>
</feature>
<feature type="transmembrane region" description="Helical" evidence="8">
    <location>
        <begin position="517"/>
        <end position="538"/>
    </location>
</feature>
<evidence type="ECO:0000256" key="6">
    <source>
        <dbReference type="ARBA" id="ARBA00023065"/>
    </source>
</evidence>
<feature type="transmembrane region" description="Helical" evidence="8">
    <location>
        <begin position="398"/>
        <end position="417"/>
    </location>
</feature>
<keyword evidence="10" id="KW-1185">Reference proteome</keyword>
<feature type="transmembrane region" description="Helical" evidence="8">
    <location>
        <begin position="70"/>
        <end position="91"/>
    </location>
</feature>
<keyword evidence="4 8" id="KW-0812">Transmembrane</keyword>
<dbReference type="AlphaFoldDB" id="A0A6L6YK55"/>
<dbReference type="InterPro" id="IPR003445">
    <property type="entry name" value="Cat_transpt"/>
</dbReference>
<accession>A0A6L6YK55</accession>
<dbReference type="EMBL" id="WSRP01000022">
    <property type="protein sequence ID" value="MVX57133.1"/>
    <property type="molecule type" value="Genomic_DNA"/>
</dbReference>
<proteinExistence type="predicted"/>
<evidence type="ECO:0000256" key="4">
    <source>
        <dbReference type="ARBA" id="ARBA00022692"/>
    </source>
</evidence>
<name>A0A6L6YK55_9BURK</name>
<evidence type="ECO:0000256" key="3">
    <source>
        <dbReference type="ARBA" id="ARBA00022475"/>
    </source>
</evidence>
<feature type="transmembrane region" description="Helical" evidence="8">
    <location>
        <begin position="103"/>
        <end position="121"/>
    </location>
</feature>
<keyword evidence="7 8" id="KW-0472">Membrane</keyword>
<dbReference type="GO" id="GO:0008324">
    <property type="term" value="F:monoatomic cation transmembrane transporter activity"/>
    <property type="evidence" value="ECO:0007669"/>
    <property type="project" value="InterPro"/>
</dbReference>
<evidence type="ECO:0000256" key="1">
    <source>
        <dbReference type="ARBA" id="ARBA00004651"/>
    </source>
</evidence>
<feature type="transmembrane region" description="Helical" evidence="8">
    <location>
        <begin position="39"/>
        <end position="64"/>
    </location>
</feature>
<dbReference type="RefSeq" id="WP_160335560.1">
    <property type="nucleotide sequence ID" value="NZ_WSRP01000022.1"/>
</dbReference>
<dbReference type="PANTHER" id="PTHR32024">
    <property type="entry name" value="TRK SYSTEM POTASSIUM UPTAKE PROTEIN TRKG-RELATED"/>
    <property type="match status" value="1"/>
</dbReference>
<comment type="caution">
    <text evidence="9">The sequence shown here is derived from an EMBL/GenBank/DDBJ whole genome shotgun (WGS) entry which is preliminary data.</text>
</comment>
<reference evidence="9 10" key="1">
    <citation type="submission" date="2019-12" db="EMBL/GenBank/DDBJ databases">
        <title>Microbes associate with the intestines of laboratory mice.</title>
        <authorList>
            <person name="Navarre W."/>
            <person name="Wong E."/>
        </authorList>
    </citation>
    <scope>NUCLEOTIDE SEQUENCE [LARGE SCALE GENOMIC DNA]</scope>
    <source>
        <strain evidence="9 10">NM82_D38</strain>
    </source>
</reference>
<keyword evidence="6" id="KW-0406">Ion transport</keyword>
<evidence type="ECO:0000313" key="9">
    <source>
        <dbReference type="EMBL" id="MVX57133.1"/>
    </source>
</evidence>
<feature type="transmembrane region" description="Helical" evidence="8">
    <location>
        <begin position="166"/>
        <end position="185"/>
    </location>
</feature>
<evidence type="ECO:0000256" key="2">
    <source>
        <dbReference type="ARBA" id="ARBA00022448"/>
    </source>
</evidence>
<feature type="transmembrane region" description="Helical" evidence="8">
    <location>
        <begin position="133"/>
        <end position="154"/>
    </location>
</feature>
<dbReference type="GO" id="GO:0005886">
    <property type="term" value="C:plasma membrane"/>
    <property type="evidence" value="ECO:0007669"/>
    <property type="project" value="UniProtKB-SubCell"/>
</dbReference>
<evidence type="ECO:0000256" key="7">
    <source>
        <dbReference type="ARBA" id="ARBA00023136"/>
    </source>
</evidence>
<feature type="transmembrane region" description="Helical" evidence="8">
    <location>
        <begin position="544"/>
        <end position="562"/>
    </location>
</feature>
<keyword evidence="2" id="KW-0813">Transport</keyword>
<keyword evidence="3" id="KW-1003">Cell membrane</keyword>
<evidence type="ECO:0000313" key="10">
    <source>
        <dbReference type="Proteomes" id="UP000472580"/>
    </source>
</evidence>
<dbReference type="Pfam" id="PF02386">
    <property type="entry name" value="TrkH"/>
    <property type="match status" value="1"/>
</dbReference>
<comment type="subcellular location">
    <subcellularLocation>
        <location evidence="1">Cell membrane</location>
        <topology evidence="1">Multi-pass membrane protein</topology>
    </subcellularLocation>
</comment>
<feature type="transmembrane region" description="Helical" evidence="8">
    <location>
        <begin position="223"/>
        <end position="252"/>
    </location>
</feature>
<keyword evidence="5 8" id="KW-1133">Transmembrane helix</keyword>
<dbReference type="PANTHER" id="PTHR32024:SF1">
    <property type="entry name" value="KTR SYSTEM POTASSIUM UPTAKE PROTEIN B"/>
    <property type="match status" value="1"/>
</dbReference>
<gene>
    <name evidence="9" type="ORF">E5987_07920</name>
</gene>
<organism evidence="9 10">
    <name type="scientific">Parasutterella muris</name>
    <dbReference type="NCBI Taxonomy" id="2565572"/>
    <lineage>
        <taxon>Bacteria</taxon>
        <taxon>Pseudomonadati</taxon>
        <taxon>Pseudomonadota</taxon>
        <taxon>Betaproteobacteria</taxon>
        <taxon>Burkholderiales</taxon>
        <taxon>Sutterellaceae</taxon>
        <taxon>Parasutterella</taxon>
    </lineage>
</organism>
<feature type="transmembrane region" description="Helical" evidence="8">
    <location>
        <begin position="574"/>
        <end position="595"/>
    </location>
</feature>
<evidence type="ECO:0000256" key="5">
    <source>
        <dbReference type="ARBA" id="ARBA00022989"/>
    </source>
</evidence>
<evidence type="ECO:0008006" key="11">
    <source>
        <dbReference type="Google" id="ProtNLM"/>
    </source>
</evidence>
<feature type="transmembrane region" description="Helical" evidence="8">
    <location>
        <begin position="273"/>
        <end position="298"/>
    </location>
</feature>
<feature type="transmembrane region" description="Helical" evidence="8">
    <location>
        <begin position="346"/>
        <end position="368"/>
    </location>
</feature>
<sequence length="613" mass="67154">MPKHLSHLEKSIKRAIWKQKNSSVHKSKDLSYRLAKLDLFFSVITTLSSLFCLIGIAFFFGINSGDVSDWILAALHCVLCLFTLNILLGYIFSYDTYVKKAGVLKWLVNFLILINAAVHFLPPLPSPFHYLQANTFLFVSLAGYSIIFLSAKALDAAQSYRLNPTLILASSFLVVIASGTFLLMLPKSTREPLDLIDALFISTSAVCVTGLSPADISQVFTNFGLLILSCLIQIGGLGLITFTSVFAIFYAGQTSIYNQLLIKDMVYSKTMDALLPTLLYILGLTLMIEAIGAVLIYWSVPAVLFSSNYERGVFAAFHAMSAFCNAGFSNVKDGLSNPVLMNGSQFFYLVICFLMFMGSIGFPILINLKDKLVAAVKQKIGLSFQDETKTRFDLNTKLVLILSAVLTATGAFLFFILEFNGVLKDLPFFSKLVQSLFNSILPRTTGFASVNPADFHSATILMICVLMWIGGSSQSMAGGVKVNTIAVLLLNLKSLIFGSRNTSAFNRTIPHDCVMRAYAVASSSVLAILFFVFSLMLLEPEHSSQAIIFEVISAICTVGSSLGLTPNLCWESKALLCCAMFLGRVGLLSVMIGLFSGRCYSEKVFPDENIIIN</sequence>
<evidence type="ECO:0000256" key="8">
    <source>
        <dbReference type="SAM" id="Phobius"/>
    </source>
</evidence>
<protein>
    <recommendedName>
        <fullName evidence="11">Potassium transporter</fullName>
    </recommendedName>
</protein>